<dbReference type="AlphaFoldDB" id="A0A9P8LH29"/>
<feature type="compositionally biased region" description="Basic and acidic residues" evidence="1">
    <location>
        <begin position="1"/>
        <end position="15"/>
    </location>
</feature>
<gene>
    <name evidence="2" type="ORF">GP486_001325</name>
</gene>
<sequence length="415" mass="44042">MTRGKGKERVVREDGGTATAYAEPRQKYGVSEYSRETTPSHRPRNTVLSHVGYFNNNRSNMETGSYYEQSTALNSPLATSDLDAEYETDTEFFGASGSFGNNTRRRLFNPVPNTLPPAPLPAPIPTGSGRSFYDDMVPGNILNRPPRPQRAANPTPTPAPTPGPSRREQTFYDTMVPGNILNRPRRTAPQAANPVSGPAFPFPPGPVFPSAAGPAFPSAPGPAYPLAPGPAAHPFASGTAVLSGPEYPTALGTPLPPGPGATFAPAPSPAPMGPALPTPTEQDLSDFEYPHSPTAESRFTTPGRVRTWYRLMDGSAPAPRQELAIDPDLDVFMGYNGPHDEDFELFRASGLPSHNFQDFETGAAVFGAPVGPHGYGEGVVDDEALFGGGDFCDWIVGDGDYVQPQQEQEGSGGGA</sequence>
<accession>A0A9P8LH29</accession>
<dbReference type="EMBL" id="JAGHQM010000113">
    <property type="protein sequence ID" value="KAH0565289.1"/>
    <property type="molecule type" value="Genomic_DNA"/>
</dbReference>
<evidence type="ECO:0000313" key="2">
    <source>
        <dbReference type="EMBL" id="KAH0565289.1"/>
    </source>
</evidence>
<protein>
    <submittedName>
        <fullName evidence="2">Uncharacterized protein</fullName>
    </submittedName>
</protein>
<keyword evidence="3" id="KW-1185">Reference proteome</keyword>
<dbReference type="Proteomes" id="UP000750711">
    <property type="component" value="Unassembled WGS sequence"/>
</dbReference>
<comment type="caution">
    <text evidence="2">The sequence shown here is derived from an EMBL/GenBank/DDBJ whole genome shotgun (WGS) entry which is preliminary data.</text>
</comment>
<name>A0A9P8LH29_9PEZI</name>
<feature type="region of interest" description="Disordered" evidence="1">
    <location>
        <begin position="247"/>
        <end position="299"/>
    </location>
</feature>
<feature type="compositionally biased region" description="Pro residues" evidence="1">
    <location>
        <begin position="113"/>
        <end position="124"/>
    </location>
</feature>
<organism evidence="2 3">
    <name type="scientific">Trichoglossum hirsutum</name>
    <dbReference type="NCBI Taxonomy" id="265104"/>
    <lineage>
        <taxon>Eukaryota</taxon>
        <taxon>Fungi</taxon>
        <taxon>Dikarya</taxon>
        <taxon>Ascomycota</taxon>
        <taxon>Pezizomycotina</taxon>
        <taxon>Geoglossomycetes</taxon>
        <taxon>Geoglossales</taxon>
        <taxon>Geoglossaceae</taxon>
        <taxon>Trichoglossum</taxon>
    </lineage>
</organism>
<feature type="region of interest" description="Disordered" evidence="1">
    <location>
        <begin position="1"/>
        <end position="44"/>
    </location>
</feature>
<feature type="region of interest" description="Disordered" evidence="1">
    <location>
        <begin position="112"/>
        <end position="198"/>
    </location>
</feature>
<feature type="compositionally biased region" description="Pro residues" evidence="1">
    <location>
        <begin position="266"/>
        <end position="277"/>
    </location>
</feature>
<evidence type="ECO:0000313" key="3">
    <source>
        <dbReference type="Proteomes" id="UP000750711"/>
    </source>
</evidence>
<proteinExistence type="predicted"/>
<reference evidence="2" key="1">
    <citation type="submission" date="2021-03" db="EMBL/GenBank/DDBJ databases">
        <title>Comparative genomics and phylogenomic investigation of the class Geoglossomycetes provide insights into ecological specialization and systematics.</title>
        <authorList>
            <person name="Melie T."/>
            <person name="Pirro S."/>
            <person name="Miller A.N."/>
            <person name="Quandt A."/>
        </authorList>
    </citation>
    <scope>NUCLEOTIDE SEQUENCE</scope>
    <source>
        <strain evidence="2">CAQ_001_2017</strain>
    </source>
</reference>
<dbReference type="PRINTS" id="PR01217">
    <property type="entry name" value="PRICHEXTENSN"/>
</dbReference>
<evidence type="ECO:0000256" key="1">
    <source>
        <dbReference type="SAM" id="MobiDB-lite"/>
    </source>
</evidence>